<protein>
    <recommendedName>
        <fullName evidence="2 3">Single-stranded DNA-binding protein</fullName>
        <shortName evidence="2">SSB</shortName>
    </recommendedName>
</protein>
<dbReference type="InterPro" id="IPR000424">
    <property type="entry name" value="Primosome_PriB/ssb"/>
</dbReference>
<dbReference type="STRING" id="1387353.BSF38_02350"/>
<dbReference type="PANTHER" id="PTHR10302">
    <property type="entry name" value="SINGLE-STRANDED DNA-BINDING PROTEIN"/>
    <property type="match status" value="1"/>
</dbReference>
<proteinExistence type="inferred from homology"/>
<dbReference type="Pfam" id="PF00436">
    <property type="entry name" value="SSB"/>
    <property type="match status" value="1"/>
</dbReference>
<feature type="compositionally biased region" description="Basic and acidic residues" evidence="4">
    <location>
        <begin position="147"/>
        <end position="158"/>
    </location>
</feature>
<dbReference type="InterPro" id="IPR011344">
    <property type="entry name" value="ssDNA-bd"/>
</dbReference>
<name>A0A1U7CPM1_9BACT</name>
<comment type="caution">
    <text evidence="2">Lacks conserved residue(s) required for the propagation of feature annotation.</text>
</comment>
<feature type="short sequence motif" description="Important for interaction with partner proteins" evidence="2">
    <location>
        <begin position="175"/>
        <end position="180"/>
    </location>
</feature>
<accession>A0A1U7CPM1</accession>
<dbReference type="GO" id="GO:0006310">
    <property type="term" value="P:DNA recombination"/>
    <property type="evidence" value="ECO:0007669"/>
    <property type="project" value="UniProtKB-UniRule"/>
</dbReference>
<evidence type="ECO:0000256" key="2">
    <source>
        <dbReference type="HAMAP-Rule" id="MF_00984"/>
    </source>
</evidence>
<feature type="compositionally biased region" description="Basic and acidic residues" evidence="4">
    <location>
        <begin position="168"/>
        <end position="180"/>
    </location>
</feature>
<dbReference type="EMBL" id="CP019082">
    <property type="protein sequence ID" value="APW60858.1"/>
    <property type="molecule type" value="Genomic_DNA"/>
</dbReference>
<evidence type="ECO:0000256" key="4">
    <source>
        <dbReference type="SAM" id="MobiDB-lite"/>
    </source>
</evidence>
<evidence type="ECO:0000256" key="1">
    <source>
        <dbReference type="ARBA" id="ARBA00023125"/>
    </source>
</evidence>
<dbReference type="OrthoDB" id="9809878at2"/>
<dbReference type="PANTHER" id="PTHR10302:SF27">
    <property type="entry name" value="SINGLE-STRANDED DNA-BINDING PROTEIN"/>
    <property type="match status" value="1"/>
</dbReference>
<dbReference type="Proteomes" id="UP000186309">
    <property type="component" value="Chromosome"/>
</dbReference>
<keyword evidence="2" id="KW-0227">DNA damage</keyword>
<keyword evidence="2" id="KW-0234">DNA repair</keyword>
<evidence type="ECO:0000313" key="6">
    <source>
        <dbReference type="Proteomes" id="UP000186309"/>
    </source>
</evidence>
<sequence>MPDLNRVQLMGRLTFDPELRRIPSGTAVTELRMAVNRSWQGRDGDRREEVLYIDVTAWDRQAETCCQILRKGSLIFVEGSLKMDQWDDKTTGEKRSKMRVQADRVQFLDSRRDGGGGGSGGGMGDDEYGAPPMQEPAPRRAAPQRAAESRGQARDDFPRASAPSRAAVEPDHGNDDDIPF</sequence>
<evidence type="ECO:0000313" key="5">
    <source>
        <dbReference type="EMBL" id="APW60858.1"/>
    </source>
</evidence>
<keyword evidence="2" id="KW-0235">DNA replication</keyword>
<dbReference type="CDD" id="cd04496">
    <property type="entry name" value="SSB_OBF"/>
    <property type="match status" value="1"/>
</dbReference>
<keyword evidence="6" id="KW-1185">Reference proteome</keyword>
<dbReference type="NCBIfam" id="TIGR00621">
    <property type="entry name" value="ssb"/>
    <property type="match status" value="1"/>
</dbReference>
<dbReference type="KEGG" id="pbor:BSF38_02350"/>
<reference evidence="6" key="1">
    <citation type="submission" date="2016-12" db="EMBL/GenBank/DDBJ databases">
        <title>Comparative genomics of four Isosphaeraceae planctomycetes: a common pool of plasmids and glycoside hydrolase genes.</title>
        <authorList>
            <person name="Ivanova A."/>
        </authorList>
    </citation>
    <scope>NUCLEOTIDE SEQUENCE [LARGE SCALE GENOMIC DNA]</scope>
    <source>
        <strain evidence="6">PX4</strain>
    </source>
</reference>
<keyword evidence="1 2" id="KW-0238">DNA-binding</keyword>
<dbReference type="PROSITE" id="PS50935">
    <property type="entry name" value="SSB"/>
    <property type="match status" value="1"/>
</dbReference>
<dbReference type="GO" id="GO:0003697">
    <property type="term" value="F:single-stranded DNA binding"/>
    <property type="evidence" value="ECO:0007669"/>
    <property type="project" value="UniProtKB-UniRule"/>
</dbReference>
<dbReference type="GO" id="GO:0006260">
    <property type="term" value="P:DNA replication"/>
    <property type="evidence" value="ECO:0007669"/>
    <property type="project" value="UniProtKB-UniRule"/>
</dbReference>
<evidence type="ECO:0000256" key="3">
    <source>
        <dbReference type="RuleBase" id="RU000524"/>
    </source>
</evidence>
<gene>
    <name evidence="5" type="primary">ssb</name>
    <name evidence="5" type="ORF">BSF38_02350</name>
</gene>
<dbReference type="InterPro" id="IPR012340">
    <property type="entry name" value="NA-bd_OB-fold"/>
</dbReference>
<dbReference type="GO" id="GO:0006281">
    <property type="term" value="P:DNA repair"/>
    <property type="evidence" value="ECO:0007669"/>
    <property type="project" value="UniProtKB-UniRule"/>
</dbReference>
<dbReference type="AlphaFoldDB" id="A0A1U7CPM1"/>
<dbReference type="GO" id="GO:0009295">
    <property type="term" value="C:nucleoid"/>
    <property type="evidence" value="ECO:0007669"/>
    <property type="project" value="TreeGrafter"/>
</dbReference>
<keyword evidence="2" id="KW-0233">DNA recombination</keyword>
<dbReference type="SUPFAM" id="SSF50249">
    <property type="entry name" value="Nucleic acid-binding proteins"/>
    <property type="match status" value="1"/>
</dbReference>
<organism evidence="5 6">
    <name type="scientific">Paludisphaera borealis</name>
    <dbReference type="NCBI Taxonomy" id="1387353"/>
    <lineage>
        <taxon>Bacteria</taxon>
        <taxon>Pseudomonadati</taxon>
        <taxon>Planctomycetota</taxon>
        <taxon>Planctomycetia</taxon>
        <taxon>Isosphaerales</taxon>
        <taxon>Isosphaeraceae</taxon>
        <taxon>Paludisphaera</taxon>
    </lineage>
</organism>
<comment type="function">
    <text evidence="2">Plays an important role in DNA replication, recombination and repair. Binds to ssDNA and to an array of partner proteins to recruit them to their sites of action during DNA metabolism.</text>
</comment>
<dbReference type="RefSeq" id="WP_076345777.1">
    <property type="nucleotide sequence ID" value="NZ_CP019082.1"/>
</dbReference>
<feature type="region of interest" description="Disordered" evidence="4">
    <location>
        <begin position="88"/>
        <end position="180"/>
    </location>
</feature>
<comment type="subunit">
    <text evidence="2">Homotetramer.</text>
</comment>
<dbReference type="Gene3D" id="2.40.50.140">
    <property type="entry name" value="Nucleic acid-binding proteins"/>
    <property type="match status" value="1"/>
</dbReference>
<dbReference type="HAMAP" id="MF_00984">
    <property type="entry name" value="SSB"/>
    <property type="match status" value="1"/>
</dbReference>